<dbReference type="AlphaFoldDB" id="A0A7R8YVL0"/>
<evidence type="ECO:0000256" key="8">
    <source>
        <dbReference type="SAM" id="Phobius"/>
    </source>
</evidence>
<sequence length="577" mass="66707">MKVSGIMVQVLLVTSFGGVEGFASKFKGIVEELFRIYEFRTIVCFTKDIKGAELAETLFGMRSPVDSIPKLVRNQHVKTKPMFNTNVLNIAFVSNSNRENILQVVKTALEDNLLSKVIFYFLPEVSHNINLRNFSECLWEERILYSLVVADNRVFTYNPYPEVSLVEVTSAKSLESVFTAKLADFHGTAVRVVRSLDISRDVQYFDRNGNIQFGGYFMKTILAFIKKHNGTFVEKHAKKDMSDVGEMFKKRKMDFLSMATTMVIKRLKLSYPLNSIAPCILIPYQKELPRVFYLVLPFEVSGWLLFGAGALLLFFVIALTELLRRTSPASICQEVAFRVWRIITQQIHFPAKVVTNHWVMLIIILATLHFMLLLSLYQSGLSSFYTKSISAKQIDTPEDLTRTSYKILSPRLQSEFLRQLGLFPKSVLDRFMVDDSLVKANLELMDPNFGYLPPSEFKDILRELERRPSTKLFHLTKMCTPRILLSVIHQNESPFKDIFDDVIFRLIDSGLILKWERDTVYELKQVGFLRLQLVRESLLRPLKLEELYFVWVIYVIGLVLGLVVFCLEKIRTSEFWY</sequence>
<comment type="subcellular location">
    <subcellularLocation>
        <location evidence="1">Cell membrane</location>
        <topology evidence="1">Multi-pass membrane protein</topology>
    </subcellularLocation>
</comment>
<evidence type="ECO:0000256" key="5">
    <source>
        <dbReference type="ARBA" id="ARBA00023136"/>
    </source>
</evidence>
<gene>
    <name evidence="10" type="ORF">HERILL_LOCUS9693</name>
</gene>
<organism evidence="10 11">
    <name type="scientific">Hermetia illucens</name>
    <name type="common">Black soldier fly</name>
    <dbReference type="NCBI Taxonomy" id="343691"/>
    <lineage>
        <taxon>Eukaryota</taxon>
        <taxon>Metazoa</taxon>
        <taxon>Ecdysozoa</taxon>
        <taxon>Arthropoda</taxon>
        <taxon>Hexapoda</taxon>
        <taxon>Insecta</taxon>
        <taxon>Pterygota</taxon>
        <taxon>Neoptera</taxon>
        <taxon>Endopterygota</taxon>
        <taxon>Diptera</taxon>
        <taxon>Brachycera</taxon>
        <taxon>Stratiomyomorpha</taxon>
        <taxon>Stratiomyidae</taxon>
        <taxon>Hermetiinae</taxon>
        <taxon>Hermetia</taxon>
    </lineage>
</organism>
<keyword evidence="2" id="KW-1003">Cell membrane</keyword>
<feature type="transmembrane region" description="Helical" evidence="8">
    <location>
        <begin position="291"/>
        <end position="319"/>
    </location>
</feature>
<proteinExistence type="predicted"/>
<keyword evidence="9" id="KW-0732">Signal</keyword>
<evidence type="ECO:0000256" key="6">
    <source>
        <dbReference type="ARBA" id="ARBA00023170"/>
    </source>
</evidence>
<feature type="signal peptide" evidence="9">
    <location>
        <begin position="1"/>
        <end position="21"/>
    </location>
</feature>
<feature type="transmembrane region" description="Helical" evidence="8">
    <location>
        <begin position="548"/>
        <end position="567"/>
    </location>
</feature>
<protein>
    <recommendedName>
        <fullName evidence="12">Ionotropic receptor</fullName>
    </recommendedName>
</protein>
<dbReference type="OrthoDB" id="7951606at2759"/>
<dbReference type="EMBL" id="LR899012">
    <property type="protein sequence ID" value="CAD7086957.1"/>
    <property type="molecule type" value="Genomic_DNA"/>
</dbReference>
<evidence type="ECO:0000313" key="11">
    <source>
        <dbReference type="Proteomes" id="UP000594454"/>
    </source>
</evidence>
<keyword evidence="5 8" id="KW-0472">Membrane</keyword>
<name>A0A7R8YVL0_HERIL</name>
<evidence type="ECO:0000256" key="1">
    <source>
        <dbReference type="ARBA" id="ARBA00004651"/>
    </source>
</evidence>
<dbReference type="PANTHER" id="PTHR42643:SF41">
    <property type="entry name" value="IONOTROPIC RECEPTOR 20A-RELATED"/>
    <property type="match status" value="1"/>
</dbReference>
<evidence type="ECO:0008006" key="12">
    <source>
        <dbReference type="Google" id="ProtNLM"/>
    </source>
</evidence>
<keyword evidence="6" id="KW-0675">Receptor</keyword>
<accession>A0A7R8YVL0</accession>
<keyword evidence="3 8" id="KW-0812">Transmembrane</keyword>
<reference evidence="10 11" key="1">
    <citation type="submission" date="2020-11" db="EMBL/GenBank/DDBJ databases">
        <authorList>
            <person name="Wallbank WR R."/>
            <person name="Pardo Diaz C."/>
            <person name="Kozak K."/>
            <person name="Martin S."/>
            <person name="Jiggins C."/>
            <person name="Moest M."/>
            <person name="Warren A I."/>
            <person name="Generalovic N T."/>
            <person name="Byers J.R.P. K."/>
            <person name="Montejo-Kovacevich G."/>
            <person name="Yen C E."/>
        </authorList>
    </citation>
    <scope>NUCLEOTIDE SEQUENCE [LARGE SCALE GENOMIC DNA]</scope>
</reference>
<evidence type="ECO:0000313" key="10">
    <source>
        <dbReference type="EMBL" id="CAD7086957.1"/>
    </source>
</evidence>
<evidence type="ECO:0000256" key="2">
    <source>
        <dbReference type="ARBA" id="ARBA00022475"/>
    </source>
</evidence>
<feature type="transmembrane region" description="Helical" evidence="8">
    <location>
        <begin position="358"/>
        <end position="377"/>
    </location>
</feature>
<keyword evidence="11" id="KW-1185">Reference proteome</keyword>
<dbReference type="InterPro" id="IPR052192">
    <property type="entry name" value="Insect_Ionotropic_Sensory_Rcpt"/>
</dbReference>
<dbReference type="GO" id="GO:0005886">
    <property type="term" value="C:plasma membrane"/>
    <property type="evidence" value="ECO:0007669"/>
    <property type="project" value="UniProtKB-SubCell"/>
</dbReference>
<dbReference type="PANTHER" id="PTHR42643">
    <property type="entry name" value="IONOTROPIC RECEPTOR 20A-RELATED"/>
    <property type="match status" value="1"/>
</dbReference>
<evidence type="ECO:0000256" key="7">
    <source>
        <dbReference type="ARBA" id="ARBA00023180"/>
    </source>
</evidence>
<dbReference type="InParanoid" id="A0A7R8YVL0"/>
<evidence type="ECO:0000256" key="9">
    <source>
        <dbReference type="SAM" id="SignalP"/>
    </source>
</evidence>
<keyword evidence="7" id="KW-0325">Glycoprotein</keyword>
<dbReference type="Proteomes" id="UP000594454">
    <property type="component" value="Chromosome 4"/>
</dbReference>
<feature type="chain" id="PRO_5030900637" description="Ionotropic receptor" evidence="9">
    <location>
        <begin position="22"/>
        <end position="577"/>
    </location>
</feature>
<evidence type="ECO:0000256" key="4">
    <source>
        <dbReference type="ARBA" id="ARBA00022989"/>
    </source>
</evidence>
<evidence type="ECO:0000256" key="3">
    <source>
        <dbReference type="ARBA" id="ARBA00022692"/>
    </source>
</evidence>
<keyword evidence="4 8" id="KW-1133">Transmembrane helix</keyword>